<sequence length="51" mass="5493">MGQSGSGQQPPLAHSKPFPHSSLDTQIRRAMTPVEQRGAGQHKPFAQIDAL</sequence>
<keyword evidence="3" id="KW-1185">Reference proteome</keyword>
<dbReference type="AlphaFoldDB" id="A0A3P7T7I0"/>
<gene>
    <name evidence="2" type="ORF">BTMF_LOCUS4577</name>
</gene>
<name>A0A3P7T7I0_9BILA</name>
<accession>A0A3P7T7I0</accession>
<organism evidence="2 3">
    <name type="scientific">Brugia timori</name>
    <dbReference type="NCBI Taxonomy" id="42155"/>
    <lineage>
        <taxon>Eukaryota</taxon>
        <taxon>Metazoa</taxon>
        <taxon>Ecdysozoa</taxon>
        <taxon>Nematoda</taxon>
        <taxon>Chromadorea</taxon>
        <taxon>Rhabditida</taxon>
        <taxon>Spirurina</taxon>
        <taxon>Spiruromorpha</taxon>
        <taxon>Filarioidea</taxon>
        <taxon>Onchocercidae</taxon>
        <taxon>Brugia</taxon>
    </lineage>
</organism>
<feature type="region of interest" description="Disordered" evidence="1">
    <location>
        <begin position="1"/>
        <end position="51"/>
    </location>
</feature>
<evidence type="ECO:0000313" key="3">
    <source>
        <dbReference type="Proteomes" id="UP000280834"/>
    </source>
</evidence>
<evidence type="ECO:0000256" key="1">
    <source>
        <dbReference type="SAM" id="MobiDB-lite"/>
    </source>
</evidence>
<protein>
    <submittedName>
        <fullName evidence="2">Uncharacterized protein</fullName>
    </submittedName>
</protein>
<reference evidence="2 3" key="1">
    <citation type="submission" date="2018-11" db="EMBL/GenBank/DDBJ databases">
        <authorList>
            <consortium name="Pathogen Informatics"/>
        </authorList>
    </citation>
    <scope>NUCLEOTIDE SEQUENCE [LARGE SCALE GENOMIC DNA]</scope>
</reference>
<proteinExistence type="predicted"/>
<evidence type="ECO:0000313" key="2">
    <source>
        <dbReference type="EMBL" id="VDO17016.1"/>
    </source>
</evidence>
<dbReference type="EMBL" id="UZAG01004577">
    <property type="protein sequence ID" value="VDO17016.1"/>
    <property type="molecule type" value="Genomic_DNA"/>
</dbReference>
<dbReference type="Proteomes" id="UP000280834">
    <property type="component" value="Unassembled WGS sequence"/>
</dbReference>